<organism evidence="5 6">
    <name type="scientific">Stylonychia lemnae</name>
    <name type="common">Ciliate</name>
    <dbReference type="NCBI Taxonomy" id="5949"/>
    <lineage>
        <taxon>Eukaryota</taxon>
        <taxon>Sar</taxon>
        <taxon>Alveolata</taxon>
        <taxon>Ciliophora</taxon>
        <taxon>Intramacronucleata</taxon>
        <taxon>Spirotrichea</taxon>
        <taxon>Stichotrichia</taxon>
        <taxon>Sporadotrichida</taxon>
        <taxon>Oxytrichidae</taxon>
        <taxon>Stylonychinae</taxon>
        <taxon>Stylonychia</taxon>
    </lineage>
</organism>
<sequence length="2592" mass="306267">MENKFQLAKNYIFSQDLTIDSYIDAKDQVNHWCVAQVCDIDEEKGVIKIHFEGWGTRYDELVKKNSQKLAPFRRHTVGYTGQRKLAMRDFKINLPYLQTVILNMLTYFQIKTQISETIHSGFKNFESPLQILQFIRGELYFYVDSLISLIAPTSFEDLPGIFEFMQSIFRLIFKWMEVFPNYLKAFYESQQHPQLYLTDIDAAIANCGNELFDLLEKCFGNCQRCAKFFAKFSSEYIFEGDKVFASKDQKKSNGLRMSFLNSFGNMRGFDLILDFINFEYQDTKGKMVKGCPFVLILKLLRPFINILDQTDKQFASKFSEQIQKALMYRLDNLSENEIKESDKDILRDIIDILRFYIQQIDPQNADMIVELYELKIAQKYLRCPFFEKRVRGINELKEIYTRVTNAHQRNRDQMEYTKWLNLEKFSQWISQEGIIEFIFVENPHVELIKRSFEILRLLAFDERFFSAEVMEMLWNCCKEKHEDIIRATLDLIQDLVLVLPLDRIQQFFNKLQTIKESDYDEKMVQFLRNYTLNTMRNIRNARKGDQRTGVVNNLLRGKKEVKIDESKYIDLHKFWLVFQDSNKVSQKIKETALSSLIDILIDFNEKEMKDHFIVQSLENIKRGDTFQISLIFLRRILNTFPLEQNQRLKTSNQPISVNVVLTEIFNKYDLFDFIFTSTSEYLKQAQSLIQQGLKKPGQGEKIFQLVFSGNISHEEYIKNIINFIDFVLVNSRVTLKYDHVDKMYNLFVNRAISEYETNLFFQLITKENENSRSNQRKFLLDDKVRSEVFSKIFCNNKIFNSEKINIEGFLCFKRLFLIVNEEEKSLEVQREDRIIVLNLNQLQGIETLWSIAIQCNNQQVKDICKDFLVDLYLKTKTKSSLQKKQINELFPQKCFSQFKNSSDRSDYQLNCLRLIKTFISRFDGEHILEEDITQFDTKEIKQIQVTLTPDKITQMIQIHPSQKFWQLKRRMANAYKLKLSEFYIKTKQGPLDDAVYDELLKDYKIDTLHIHRVPMEEMEKDFPRYIICNNNEFLNQFLDLLKSGQEDCKREVQNLLEILPISIEVKSYIREKILNFQTTNYKELNKIFQWNPQELSRASYFLISLEELLIPRKETNNQEQLQIEIQTKLEFCTKFIQNGGFQFLSEAFTQLSKKDLEKDILKTKVLTILLKLITHMFSHQKQIPILKQQIDSNVIQTLVSEALILFQNLITTIRLQQISGIQINENSEVRTLTKDVQILQNALTFINRALISYPKEIGTLYEFPQISEIIRIALIDIEVEVIQRLTSSIIQDLCVKLENSQLIEVKPSFFFMKIFIDECLNFALDQQNSLKTKNFFNLMNQVFNDTEVCSQISNIRPILNLTKDLANMIFQRDIIELSARDEDTVLQGIFTFLKIMFHKYPELRDIYQDKNKLLQYIIHDCLFHKETRGHVIAKQKALPPKCKNNSTRDKSLELLNELCFKNTEGIQILIRYLKNYISETFWRTPRKNDWGISVHQQERSLTGFVGLKNIGCICYMNSIMQQLFMIPSFRKSMLEVEDPSSALDIQNNDENVLYQLKMIFGGLMEVEKQYYNPKKFCGAFKDIDGSPIDPFVQKDVDEFFNMLMDRIENLIKGKKEERVIKNLFQGVFANEFICKGCPHYSEREEPFLAINLQVKNKHSIKESLDSFVEGEMLEGDNAYYCEKCEKKVNTLKRCCIKRMPNVLFMVLKRFEFNYDTMTKFKINDYCEFPMSINMSEYGQEYLAKKDLLKEMEDKNLTKEDLNEDQRAILERNIPSKYYDYTLKGAVIHIGTAEQGHYISIIQDRENPNGKWYEFNDHLVREFDPQDIPNDAFGGDDDTFINNFNMQNIQGGIQNEQIMNAMKQLKAKIKNAYVLIYEREEILDMEKVNEIIDDPQVNINKQEVLYRFDNCRLPKMNSNHIQIPLQIHDTILEKNKKFWLSKFIFNRTYIESVYNIFQHIIIEEDTNYEIARQNDLQSLSGTQLEIYKFFTTFFLTTVIRAKERKAVPSYMKIIRESLNKSLSLSLWLLETFSNQDLIKEFLIDCPIPDMKRFVAGLLKTAMRKVYQYEESYISQYIQKQDSSILDFITETQGNHIKHHRAIDLRSSTTMEYSINSSPLCSNLNLLVMSHHTKDIPILIMFFNSFVHLNVSPHYFRNYLLCGQFYQVFSRFADLGEQARLYMLKNKSVGRLLDLLMNGEGNKNFLQQHDKYRNITLSQIPLFKIDKSLYLESKLEKNDVFLSIAERKKNLMQATAPFQFLVHSISILSRSCRFVISQTQNPYAIDQINYKLDEDELSMIIDHKNNCWWNNSNTRLSRNVIAEMFAHISFDNKEFSVQVLNTILDGLSKVSFESMKYFERALIKMLMIKDQYQIDRTKKAIQCILDLMKTSTSYYKDVDSLIDIVYKLAQRSQLVVDLMTKQSALYRFIEQWSKENPHTPLNQTKTRVFRQGIINWNNSKFNGQFNQNFIDKVSQYTKDRLLKIQSLINKETTPNENLYDSDDDMYSHDFQEKERVDFADQQDNWYTGYVEICLDEMVRCHADVQGNQKVNPMWIETEGDKIAPPNTYSTSEKKRLHQFYIRHLNNLLNSSMGN</sequence>
<evidence type="ECO:0000256" key="3">
    <source>
        <dbReference type="ARBA" id="ARBA00022801"/>
    </source>
</evidence>
<dbReference type="InParanoid" id="A0A078B161"/>
<dbReference type="PANTHER" id="PTHR24006:SF827">
    <property type="entry name" value="UBIQUITIN CARBOXYL-TERMINAL HYDROLASE 34"/>
    <property type="match status" value="1"/>
</dbReference>
<keyword evidence="1" id="KW-0645">Protease</keyword>
<dbReference type="PANTHER" id="PTHR24006">
    <property type="entry name" value="UBIQUITIN CARBOXYL-TERMINAL HYDROLASE"/>
    <property type="match status" value="1"/>
</dbReference>
<dbReference type="SUPFAM" id="SSF54160">
    <property type="entry name" value="Chromo domain-like"/>
    <property type="match status" value="1"/>
</dbReference>
<dbReference type="PROSITE" id="PS50235">
    <property type="entry name" value="USP_3"/>
    <property type="match status" value="1"/>
</dbReference>
<keyword evidence="6" id="KW-1185">Reference proteome</keyword>
<dbReference type="GO" id="GO:0005829">
    <property type="term" value="C:cytosol"/>
    <property type="evidence" value="ECO:0007669"/>
    <property type="project" value="TreeGrafter"/>
</dbReference>
<evidence type="ECO:0000313" key="6">
    <source>
        <dbReference type="Proteomes" id="UP000039865"/>
    </source>
</evidence>
<reference evidence="5 6" key="1">
    <citation type="submission" date="2014-06" db="EMBL/GenBank/DDBJ databases">
        <authorList>
            <person name="Swart Estienne"/>
        </authorList>
    </citation>
    <scope>NUCLEOTIDE SEQUENCE [LARGE SCALE GENOMIC DNA]</scope>
    <source>
        <strain evidence="5 6">130c</strain>
    </source>
</reference>
<dbReference type="OMA" id="ECEATEI"/>
<dbReference type="Proteomes" id="UP000039865">
    <property type="component" value="Unassembled WGS sequence"/>
</dbReference>
<dbReference type="InterPro" id="IPR056850">
    <property type="entry name" value="ARM_UBP34_24_USP9X_Y"/>
</dbReference>
<dbReference type="Gene3D" id="3.90.70.10">
    <property type="entry name" value="Cysteine proteinases"/>
    <property type="match status" value="1"/>
</dbReference>
<dbReference type="InterPro" id="IPR028889">
    <property type="entry name" value="USP"/>
</dbReference>
<dbReference type="OrthoDB" id="289038at2759"/>
<dbReference type="InterPro" id="IPR050164">
    <property type="entry name" value="Peptidase_C19"/>
</dbReference>
<proteinExistence type="predicted"/>
<dbReference type="GO" id="GO:0016579">
    <property type="term" value="P:protein deubiquitination"/>
    <property type="evidence" value="ECO:0007669"/>
    <property type="project" value="InterPro"/>
</dbReference>
<evidence type="ECO:0000256" key="1">
    <source>
        <dbReference type="ARBA" id="ARBA00022670"/>
    </source>
</evidence>
<keyword evidence="2" id="KW-0833">Ubl conjugation pathway</keyword>
<dbReference type="Pfam" id="PF00443">
    <property type="entry name" value="UCH"/>
    <property type="match status" value="1"/>
</dbReference>
<evidence type="ECO:0000259" key="4">
    <source>
        <dbReference type="PROSITE" id="PS50235"/>
    </source>
</evidence>
<dbReference type="GO" id="GO:0006508">
    <property type="term" value="P:proteolysis"/>
    <property type="evidence" value="ECO:0007669"/>
    <property type="project" value="UniProtKB-KW"/>
</dbReference>
<keyword evidence="3 5" id="KW-0378">Hydrolase</keyword>
<dbReference type="CDD" id="cd20104">
    <property type="entry name" value="MBT_PHF20L1-like"/>
    <property type="match status" value="1"/>
</dbReference>
<dbReference type="GO" id="GO:0004843">
    <property type="term" value="F:cysteine-type deubiquitinase activity"/>
    <property type="evidence" value="ECO:0007669"/>
    <property type="project" value="InterPro"/>
</dbReference>
<dbReference type="InterPro" id="IPR038765">
    <property type="entry name" value="Papain-like_cys_pep_sf"/>
</dbReference>
<dbReference type="SUPFAM" id="SSF54001">
    <property type="entry name" value="Cysteine proteinases"/>
    <property type="match status" value="1"/>
</dbReference>
<dbReference type="GO" id="GO:0005634">
    <property type="term" value="C:nucleus"/>
    <property type="evidence" value="ECO:0007669"/>
    <property type="project" value="TreeGrafter"/>
</dbReference>
<dbReference type="Pfam" id="PF25010">
    <property type="entry name" value="ARM_UBP24_USP9X-Y"/>
    <property type="match status" value="1"/>
</dbReference>
<gene>
    <name evidence="5" type="primary">Contig5915.g6346</name>
    <name evidence="5" type="ORF">STYLEM_17181</name>
</gene>
<dbReference type="InterPro" id="IPR016197">
    <property type="entry name" value="Chromo-like_dom_sf"/>
</dbReference>
<dbReference type="Gene3D" id="2.30.30.140">
    <property type="match status" value="1"/>
</dbReference>
<dbReference type="EMBL" id="CCKQ01016189">
    <property type="protein sequence ID" value="CDW88066.1"/>
    <property type="molecule type" value="Genomic_DNA"/>
</dbReference>
<dbReference type="FunFam" id="3.90.70.10:FF:000022">
    <property type="entry name" value="Ubiquitin carboxyl-terminal hydrolase 24"/>
    <property type="match status" value="1"/>
</dbReference>
<evidence type="ECO:0000313" key="5">
    <source>
        <dbReference type="EMBL" id="CDW88066.1"/>
    </source>
</evidence>
<evidence type="ECO:0000256" key="2">
    <source>
        <dbReference type="ARBA" id="ARBA00022786"/>
    </source>
</evidence>
<protein>
    <submittedName>
        <fullName evidence="5">Ubiquitin carboxyl-terminal hydrolase family protein</fullName>
    </submittedName>
</protein>
<accession>A0A078B161</accession>
<name>A0A078B161_STYLE</name>
<dbReference type="InterPro" id="IPR001394">
    <property type="entry name" value="Peptidase_C19_UCH"/>
</dbReference>
<feature type="domain" description="USP" evidence="4">
    <location>
        <begin position="1505"/>
        <end position="1879"/>
    </location>
</feature>